<proteinExistence type="predicted"/>
<organism evidence="1 2">
    <name type="scientific">Pseudomonas phage phiPsa267</name>
    <dbReference type="NCBI Taxonomy" id="1460361"/>
    <lineage>
        <taxon>Viruses</taxon>
        <taxon>Duplodnaviria</taxon>
        <taxon>Heunggongvirae</taxon>
        <taxon>Uroviricota</taxon>
        <taxon>Caudoviricetes</taxon>
        <taxon>Vandenendeviridae</taxon>
        <taxon>Gorskivirinae</taxon>
        <taxon>Otagovirus</taxon>
        <taxon>Otagovirus psa267</taxon>
    </lineage>
</organism>
<gene>
    <name evidence="1" type="ORF">phiPsa267_060</name>
</gene>
<evidence type="ECO:0000313" key="2">
    <source>
        <dbReference type="Proteomes" id="UP000516074"/>
    </source>
</evidence>
<dbReference type="Proteomes" id="UP000516074">
    <property type="component" value="Segment"/>
</dbReference>
<reference evidence="1 2" key="1">
    <citation type="submission" date="2020-06" db="EMBL/GenBank/DDBJ databases">
        <title>Characterization of Pseudomonas phiPsa374-like phages.</title>
        <authorList>
            <person name="Warring S."/>
            <person name="Malone L.M."/>
            <person name="Easingwood R.A."/>
            <person name="Rigano L."/>
            <person name="Frampton R.A."/>
            <person name="Lopez Acedo E."/>
            <person name="Templeton M.D."/>
            <person name="Kleffmann T."/>
            <person name="Bostina M."/>
            <person name="Fineran P.C."/>
        </authorList>
    </citation>
    <scope>NUCLEOTIDE SEQUENCE [LARGE SCALE GENOMIC DNA]</scope>
</reference>
<protein>
    <submittedName>
        <fullName evidence="1">Tail fiber protein</fullName>
    </submittedName>
</protein>
<accession>A0A7G9V0Q4</accession>
<evidence type="ECO:0000313" key="1">
    <source>
        <dbReference type="EMBL" id="QNN99859.1"/>
    </source>
</evidence>
<keyword evidence="2" id="KW-1185">Reference proteome</keyword>
<dbReference type="EMBL" id="MT670417">
    <property type="protein sequence ID" value="QNN99859.1"/>
    <property type="molecule type" value="Genomic_DNA"/>
</dbReference>
<name>A0A7G9V0Q4_9CAUD</name>
<sequence>MTFSVHGAGSGGYAAGPVQNAFEGVDLAAAQAARDAYFASNPAVLAAYDSNPFYLIRLVYGVTTNAEYRSNNTWVDYTPFLQGLPGEVASLANVPVGELPYKTLDGTFGGSRMRVLEDGSLLAPPGFGVESGSVKFGDVLLLSEAAGFLSISNLINDRQYTILDYWTPRNQASAVPSAFLADTPSFSFVAQPDDTVNLTANPLVFDYTIQNTSRTYSLFMRTFAAMSNVRIKITQVSNNVALKYVPSKEAWETGVGGLEWVLGDNEFDFGDTPLILRTGQAIRFEIEATAIALKGDSNGVTYFGGEDQLATFQDIVMDRDNQATHMRDKLASLTGTNRLGVASIKDSVVTVAGRNGAVVLTAADIGGLSTVATTGAYSSLSGLPFIPTNTNQLTNGANFITSAQAPVQSVNGLSGVVVLTRAEVGLGNVDNTSDINKPTSTAQQVSIDLKMSQHNAAVDPHPQYTTTVEAAAAAPIQSIVSGRGITASTLTGVTTVGSTQFPLVYNVSGAAPSPKIWYGLVTSDANGLFSVDYSSAGFTVAPAVTATARLSAAALEDRAFASLSTVQTTTSASGYTLRGTALVGNGSTIRTSPNTVVMIMAIGI</sequence>